<organism evidence="1 2">
    <name type="scientific">Brassica cretica</name>
    <name type="common">Mustard</name>
    <dbReference type="NCBI Taxonomy" id="69181"/>
    <lineage>
        <taxon>Eukaryota</taxon>
        <taxon>Viridiplantae</taxon>
        <taxon>Streptophyta</taxon>
        <taxon>Embryophyta</taxon>
        <taxon>Tracheophyta</taxon>
        <taxon>Spermatophyta</taxon>
        <taxon>Magnoliopsida</taxon>
        <taxon>eudicotyledons</taxon>
        <taxon>Gunneridae</taxon>
        <taxon>Pentapetalae</taxon>
        <taxon>rosids</taxon>
        <taxon>malvids</taxon>
        <taxon>Brassicales</taxon>
        <taxon>Brassicaceae</taxon>
        <taxon>Brassiceae</taxon>
        <taxon>Brassica</taxon>
    </lineage>
</organism>
<accession>A0A8S9NGP5</accession>
<protein>
    <submittedName>
        <fullName evidence="1">Uncharacterized protein</fullName>
    </submittedName>
</protein>
<dbReference type="EMBL" id="QGKX02001621">
    <property type="protein sequence ID" value="KAF3501281.1"/>
    <property type="molecule type" value="Genomic_DNA"/>
</dbReference>
<dbReference type="AlphaFoldDB" id="A0A8S9NGP5"/>
<name>A0A8S9NGP5_BRACR</name>
<gene>
    <name evidence="1" type="ORF">F2Q69_00041951</name>
</gene>
<comment type="caution">
    <text evidence="1">The sequence shown here is derived from an EMBL/GenBank/DDBJ whole genome shotgun (WGS) entry which is preliminary data.</text>
</comment>
<proteinExistence type="predicted"/>
<reference evidence="1" key="1">
    <citation type="submission" date="2019-12" db="EMBL/GenBank/DDBJ databases">
        <title>Genome sequencing and annotation of Brassica cretica.</title>
        <authorList>
            <person name="Studholme D.J."/>
            <person name="Sarris P."/>
        </authorList>
    </citation>
    <scope>NUCLEOTIDE SEQUENCE</scope>
    <source>
        <strain evidence="1">PFS-109/04</strain>
        <tissue evidence="1">Leaf</tissue>
    </source>
</reference>
<evidence type="ECO:0000313" key="2">
    <source>
        <dbReference type="Proteomes" id="UP000712600"/>
    </source>
</evidence>
<dbReference type="Proteomes" id="UP000712600">
    <property type="component" value="Unassembled WGS sequence"/>
</dbReference>
<sequence length="70" mass="8237">MAKPSGLERRSNQLKVVRFQLKNNKLPEPKVPVRLDLDDHELEPKEKSLEERERVKTAEGEVEVVRFKSR</sequence>
<evidence type="ECO:0000313" key="1">
    <source>
        <dbReference type="EMBL" id="KAF3501281.1"/>
    </source>
</evidence>